<dbReference type="CDD" id="cd00190">
    <property type="entry name" value="Tryp_SPc"/>
    <property type="match status" value="2"/>
</dbReference>
<dbReference type="Gene3D" id="2.60.120.290">
    <property type="entry name" value="Spermadhesin, CUB domain"/>
    <property type="match status" value="1"/>
</dbReference>
<dbReference type="PANTHER" id="PTHR24255">
    <property type="entry name" value="COMPLEMENT COMPONENT 1, S SUBCOMPONENT-RELATED"/>
    <property type="match status" value="1"/>
</dbReference>
<gene>
    <name evidence="13" type="primary">LOC115005684</name>
</gene>
<feature type="domain" description="CUB" evidence="9">
    <location>
        <begin position="314"/>
        <end position="433"/>
    </location>
</feature>
<evidence type="ECO:0000259" key="9">
    <source>
        <dbReference type="PROSITE" id="PS01180"/>
    </source>
</evidence>
<dbReference type="OrthoDB" id="9985152at2759"/>
<feature type="domain" description="Peptidase S1" evidence="10">
    <location>
        <begin position="516"/>
        <end position="748"/>
    </location>
</feature>
<dbReference type="AlphaFoldDB" id="A0A6J2PE06"/>
<reference evidence="13" key="1">
    <citation type="submission" date="2025-08" db="UniProtKB">
        <authorList>
            <consortium name="RefSeq"/>
        </authorList>
    </citation>
    <scope>IDENTIFICATION</scope>
</reference>
<dbReference type="PANTHER" id="PTHR24255:SF25">
    <property type="entry name" value="COMPLEMENT C1R SUBCOMPONENT"/>
    <property type="match status" value="1"/>
</dbReference>
<sequence length="750" mass="81721">MIVLSRQDQNASVVMYYCNEPYYSLPGGVSVTFTCEGDGKWRSKHSDVTPTCMPVCGQPTTLISNFQRILGGREAPDNTIPWQVLVRQQVSRGGGMVIGDRWIMTAAHSLINNANPISKEEIKIYMGRTDVNTLTDSHVLAASIHIHPEYNNPKFSDFNNDIALIKLQDPITFNSSIMPICLPAEGATYVTGMMGLVSGFGDRVLRLNYVEVPVVDQETCKNALFPRANASYLTNNMICAGLPEGGKDSCSGDGGGPFALNDNGSFWAAGISSWGEGCGLPGKYGVYTRVANYIDWINKTMQENLNVQLLCLSAGECLESKIQGEVKSPQYPRPYPPSTLSQWTYGAPEGYKMQLYLTHLDIKDSVGCHEDSLMVLDDQNVLGKFCGQENSSNYPGKEPILSHGSSLTLLFRASASDPEQQQHTGFFGRYVAMATDCGEPEPLLNGGMIVLSRQDQNASVVMYYCNEPYYSLPGGVNVTFTCEGDGKWRSKHSDVTPTCMPVCGQPTTLISNFQKILGDREAPDNTIPWQVLVSLKVSKGGGMVIGDRWIMTAAQVLDIDVNPISKEQIKIYMGRTDVNTLTDSHLFAASIHIHPEYNFISSDFNNDIALIKLRDPITFNSSIMPICLPAEGATYVTGMMGLVSGFGGRASTLNYAEVPVVDQETCKNSFSPRKDASYLTNNMFCAGLPEGGKDACSGDGGGPFALNDNGSFWAAGISSWGVGCGLPGKYGVYTRVANYIDWINKTMQEN</sequence>
<dbReference type="InterPro" id="IPR035976">
    <property type="entry name" value="Sushi/SCR/CCP_sf"/>
</dbReference>
<feature type="domain" description="Peptidase S1" evidence="10">
    <location>
        <begin position="69"/>
        <end position="302"/>
    </location>
</feature>
<evidence type="ECO:0000256" key="6">
    <source>
        <dbReference type="ARBA" id="ARBA00023180"/>
    </source>
</evidence>
<evidence type="ECO:0000256" key="5">
    <source>
        <dbReference type="ARBA" id="ARBA00023157"/>
    </source>
</evidence>
<dbReference type="Gene3D" id="2.40.10.10">
    <property type="entry name" value="Trypsin-like serine proteases"/>
    <property type="match status" value="2"/>
</dbReference>
<proteinExistence type="inferred from homology"/>
<dbReference type="GO" id="GO:0072562">
    <property type="term" value="C:blood microparticle"/>
    <property type="evidence" value="ECO:0007669"/>
    <property type="project" value="TreeGrafter"/>
</dbReference>
<feature type="domain" description="Sushi" evidence="11">
    <location>
        <begin position="435"/>
        <end position="501"/>
    </location>
</feature>
<dbReference type="PRINTS" id="PR00722">
    <property type="entry name" value="CHYMOTRYPSIN"/>
</dbReference>
<evidence type="ECO:0000256" key="2">
    <source>
        <dbReference type="ARBA" id="ARBA00022553"/>
    </source>
</evidence>
<dbReference type="SUPFAM" id="SSF57535">
    <property type="entry name" value="Complement control module/SCR domain"/>
    <property type="match status" value="2"/>
</dbReference>
<keyword evidence="5" id="KW-1015">Disulfide bond</keyword>
<evidence type="ECO:0000256" key="3">
    <source>
        <dbReference type="ARBA" id="ARBA00022659"/>
    </source>
</evidence>
<dbReference type="InParanoid" id="A0A6J2PE06"/>
<evidence type="ECO:0000259" key="10">
    <source>
        <dbReference type="PROSITE" id="PS50240"/>
    </source>
</evidence>
<keyword evidence="4" id="KW-0378">Hydrolase</keyword>
<dbReference type="PROSITE" id="PS50923">
    <property type="entry name" value="SUSHI"/>
    <property type="match status" value="2"/>
</dbReference>
<dbReference type="InterPro" id="IPR000436">
    <property type="entry name" value="Sushi_SCR_CCP_dom"/>
</dbReference>
<comment type="caution">
    <text evidence="8">Lacks conserved residue(s) required for the propagation of feature annotation.</text>
</comment>
<organism evidence="12 13">
    <name type="scientific">Cottoperca gobio</name>
    <name type="common">Frogmouth</name>
    <name type="synonym">Aphritis gobio</name>
    <dbReference type="NCBI Taxonomy" id="56716"/>
    <lineage>
        <taxon>Eukaryota</taxon>
        <taxon>Metazoa</taxon>
        <taxon>Chordata</taxon>
        <taxon>Craniata</taxon>
        <taxon>Vertebrata</taxon>
        <taxon>Euteleostomi</taxon>
        <taxon>Actinopterygii</taxon>
        <taxon>Neopterygii</taxon>
        <taxon>Teleostei</taxon>
        <taxon>Neoteleostei</taxon>
        <taxon>Acanthomorphata</taxon>
        <taxon>Eupercaria</taxon>
        <taxon>Perciformes</taxon>
        <taxon>Notothenioidei</taxon>
        <taxon>Bovichtidae</taxon>
        <taxon>Cottoperca</taxon>
    </lineage>
</organism>
<keyword evidence="4" id="KW-0645">Protease</keyword>
<dbReference type="FunFam" id="2.40.10.10:FF:000002">
    <property type="entry name" value="Transmembrane protease serine"/>
    <property type="match status" value="2"/>
</dbReference>
<dbReference type="InterPro" id="IPR009003">
    <property type="entry name" value="Peptidase_S1_PA"/>
</dbReference>
<dbReference type="Pfam" id="PF00089">
    <property type="entry name" value="Trypsin"/>
    <property type="match status" value="2"/>
</dbReference>
<dbReference type="InterPro" id="IPR000859">
    <property type="entry name" value="CUB_dom"/>
</dbReference>
<keyword evidence="12" id="KW-1185">Reference proteome</keyword>
<keyword evidence="2" id="KW-0597">Phosphoprotein</keyword>
<evidence type="ECO:0000256" key="8">
    <source>
        <dbReference type="PROSITE-ProRule" id="PRU00302"/>
    </source>
</evidence>
<dbReference type="FunFam" id="2.40.10.10:FF:000068">
    <property type="entry name" value="transmembrane protease serine 2"/>
    <property type="match status" value="2"/>
</dbReference>
<evidence type="ECO:0000256" key="7">
    <source>
        <dbReference type="ARBA" id="ARBA00024195"/>
    </source>
</evidence>
<keyword evidence="1" id="KW-0245">EGF-like domain</keyword>
<dbReference type="Pfam" id="PF00431">
    <property type="entry name" value="CUB"/>
    <property type="match status" value="1"/>
</dbReference>
<dbReference type="SUPFAM" id="SSF49854">
    <property type="entry name" value="Spermadhesin, CUB domain"/>
    <property type="match status" value="1"/>
</dbReference>
<dbReference type="Proteomes" id="UP000504630">
    <property type="component" value="Unplaced"/>
</dbReference>
<feature type="domain" description="Sushi" evidence="11">
    <location>
        <begin position="1"/>
        <end position="54"/>
    </location>
</feature>
<dbReference type="CDD" id="cd00033">
    <property type="entry name" value="CCP"/>
    <property type="match status" value="1"/>
</dbReference>
<dbReference type="InterPro" id="IPR043504">
    <property type="entry name" value="Peptidase_S1_PA_chymotrypsin"/>
</dbReference>
<evidence type="ECO:0000313" key="13">
    <source>
        <dbReference type="RefSeq" id="XP_029283486.1"/>
    </source>
</evidence>
<dbReference type="GO" id="GO:0004252">
    <property type="term" value="F:serine-type endopeptidase activity"/>
    <property type="evidence" value="ECO:0007669"/>
    <property type="project" value="InterPro"/>
</dbReference>
<comment type="similarity">
    <text evidence="7">Belongs to the peptidase S1 family. CLIP subfamily.</text>
</comment>
<name>A0A6J2PE06_COTGO</name>
<dbReference type="GeneID" id="115005684"/>
<dbReference type="RefSeq" id="XP_029283486.1">
    <property type="nucleotide sequence ID" value="XM_029427626.1"/>
</dbReference>
<evidence type="ECO:0000256" key="4">
    <source>
        <dbReference type="ARBA" id="ARBA00022825"/>
    </source>
</evidence>
<dbReference type="InterPro" id="IPR001314">
    <property type="entry name" value="Peptidase_S1A"/>
</dbReference>
<keyword evidence="6" id="KW-0325">Glycoprotein</keyword>
<keyword evidence="3 8" id="KW-0768">Sushi</keyword>
<dbReference type="InterPro" id="IPR035914">
    <property type="entry name" value="Sperma_CUB_dom_sf"/>
</dbReference>
<protein>
    <submittedName>
        <fullName evidence="13">Complement C1r subcomponent-like</fullName>
    </submittedName>
</protein>
<dbReference type="CDD" id="cd00041">
    <property type="entry name" value="CUB"/>
    <property type="match status" value="1"/>
</dbReference>
<evidence type="ECO:0000313" key="12">
    <source>
        <dbReference type="Proteomes" id="UP000504630"/>
    </source>
</evidence>
<dbReference type="SUPFAM" id="SSF50494">
    <property type="entry name" value="Trypsin-like serine proteases"/>
    <property type="match status" value="2"/>
</dbReference>
<dbReference type="GO" id="GO:0031638">
    <property type="term" value="P:zymogen activation"/>
    <property type="evidence" value="ECO:0007669"/>
    <property type="project" value="TreeGrafter"/>
</dbReference>
<keyword evidence="4" id="KW-0720">Serine protease</keyword>
<evidence type="ECO:0000256" key="1">
    <source>
        <dbReference type="ARBA" id="ARBA00022536"/>
    </source>
</evidence>
<dbReference type="SMART" id="SM00042">
    <property type="entry name" value="CUB"/>
    <property type="match status" value="1"/>
</dbReference>
<dbReference type="InterPro" id="IPR001254">
    <property type="entry name" value="Trypsin_dom"/>
</dbReference>
<dbReference type="SMART" id="SM00032">
    <property type="entry name" value="CCP"/>
    <property type="match status" value="1"/>
</dbReference>
<dbReference type="KEGG" id="cgob:115005684"/>
<evidence type="ECO:0000259" key="11">
    <source>
        <dbReference type="PROSITE" id="PS50923"/>
    </source>
</evidence>
<dbReference type="PROSITE" id="PS50240">
    <property type="entry name" value="TRYPSIN_DOM"/>
    <property type="match status" value="2"/>
</dbReference>
<dbReference type="PROSITE" id="PS01180">
    <property type="entry name" value="CUB"/>
    <property type="match status" value="1"/>
</dbReference>
<dbReference type="SMART" id="SM00020">
    <property type="entry name" value="Tryp_SPc"/>
    <property type="match status" value="2"/>
</dbReference>
<dbReference type="Gene3D" id="2.10.70.10">
    <property type="entry name" value="Complement Module, domain 1"/>
    <property type="match status" value="2"/>
</dbReference>
<accession>A0A6J2PE06</accession>
<dbReference type="Pfam" id="PF00084">
    <property type="entry name" value="Sushi"/>
    <property type="match status" value="1"/>
</dbReference>